<evidence type="ECO:0000313" key="2">
    <source>
        <dbReference type="Proteomes" id="UP001465976"/>
    </source>
</evidence>
<comment type="caution">
    <text evidence="1">The sequence shown here is derived from an EMBL/GenBank/DDBJ whole genome shotgun (WGS) entry which is preliminary data.</text>
</comment>
<feature type="non-terminal residue" evidence="1">
    <location>
        <position position="480"/>
    </location>
</feature>
<evidence type="ECO:0000313" key="1">
    <source>
        <dbReference type="EMBL" id="KAL0564478.1"/>
    </source>
</evidence>
<accession>A0ABR3ENL3</accession>
<reference evidence="1 2" key="1">
    <citation type="submission" date="2024-02" db="EMBL/GenBank/DDBJ databases">
        <title>A draft genome for the cacao thread blight pathogen Marasmius crinis-equi.</title>
        <authorList>
            <person name="Cohen S.P."/>
            <person name="Baruah I.K."/>
            <person name="Amoako-Attah I."/>
            <person name="Bukari Y."/>
            <person name="Meinhardt L.W."/>
            <person name="Bailey B.A."/>
        </authorList>
    </citation>
    <scope>NUCLEOTIDE SEQUENCE [LARGE SCALE GENOMIC DNA]</scope>
    <source>
        <strain evidence="1 2">GH-76</strain>
    </source>
</reference>
<organism evidence="1 2">
    <name type="scientific">Marasmius crinis-equi</name>
    <dbReference type="NCBI Taxonomy" id="585013"/>
    <lineage>
        <taxon>Eukaryota</taxon>
        <taxon>Fungi</taxon>
        <taxon>Dikarya</taxon>
        <taxon>Basidiomycota</taxon>
        <taxon>Agaricomycotina</taxon>
        <taxon>Agaricomycetes</taxon>
        <taxon>Agaricomycetidae</taxon>
        <taxon>Agaricales</taxon>
        <taxon>Marasmiineae</taxon>
        <taxon>Marasmiaceae</taxon>
        <taxon>Marasmius</taxon>
    </lineage>
</organism>
<keyword evidence="2" id="KW-1185">Reference proteome</keyword>
<gene>
    <name evidence="1" type="ORF">V5O48_017568</name>
</gene>
<name>A0ABR3ENL3_9AGAR</name>
<dbReference type="EMBL" id="JBAHYK010002760">
    <property type="protein sequence ID" value="KAL0564478.1"/>
    <property type="molecule type" value="Genomic_DNA"/>
</dbReference>
<protein>
    <submittedName>
        <fullName evidence="1">Uncharacterized protein</fullName>
    </submittedName>
</protein>
<proteinExistence type="predicted"/>
<dbReference type="Proteomes" id="UP001465976">
    <property type="component" value="Unassembled WGS sequence"/>
</dbReference>
<sequence length="480" mass="55063">MAVVKRKPLWIRLLGKKDSEYDQYEEVKRGDVELIREVSSHVPRHWNYIWGQYAYRDSKCTKTISIGQIVGRGDSKMTIVGYEGPEAQKEWKRDFRQFSGTLRAKNAHLLAVNQSKIPLLIFTSELIPAAQFLDNVGPLVQLYLFALMGLRLGCWWNELWIDPHRGVLCRGPEGPEAKSWVWTHISFEDSMDTPSSVELLRDEICTRFLVGLESKVVDRRVVSGLWFAHSDYSVIEVVEKSHPRDCFWEPIVDHFKVTRPTVVLTLTNTLVAVQTQTLDWSSRGVLGKRVLLANGMTRFTFEDSGWGHLYINLIPDSMEWLLQASSVFHARGIALEDDLSHHRLIAPWLELEGVFSNSESRCLRRHQQPLFLFIHPPTSTPITTRGPITSLHYWSFNEDGRDPLSTKMCQRLGLPVALTVSCASYEMDSWPSEVYKTIHDYQIARGFDPTTPDFARSLGYDQTYTIPDDLSQFADINVDE</sequence>